<evidence type="ECO:0000256" key="5">
    <source>
        <dbReference type="ARBA" id="ARBA00023136"/>
    </source>
</evidence>
<evidence type="ECO:0000256" key="1">
    <source>
        <dbReference type="ARBA" id="ARBA00004141"/>
    </source>
</evidence>
<dbReference type="PATRIC" id="fig|679936.5.peg.2978"/>
<protein>
    <submittedName>
        <fullName evidence="9">GtrA family protein</fullName>
    </submittedName>
</protein>
<feature type="region of interest" description="Disordered" evidence="6">
    <location>
        <begin position="126"/>
        <end position="146"/>
    </location>
</feature>
<dbReference type="GO" id="GO:0000271">
    <property type="term" value="P:polysaccharide biosynthetic process"/>
    <property type="evidence" value="ECO:0007669"/>
    <property type="project" value="InterPro"/>
</dbReference>
<dbReference type="PANTHER" id="PTHR38459">
    <property type="entry name" value="PROPHAGE BACTOPRENOL-LINKED GLUCOSE TRANSLOCASE HOMOLOG"/>
    <property type="match status" value="1"/>
</dbReference>
<dbReference type="Pfam" id="PF04138">
    <property type="entry name" value="GtrA_DPMS_TM"/>
    <property type="match status" value="1"/>
</dbReference>
<evidence type="ECO:0000259" key="8">
    <source>
        <dbReference type="Pfam" id="PF04138"/>
    </source>
</evidence>
<reference evidence="10" key="1">
    <citation type="submission" date="2011-12" db="EMBL/GenBank/DDBJ databases">
        <title>The complete genome of chromosome of Sulfobacillus acidophilus DSM 10332.</title>
        <authorList>
            <person name="Lucas S."/>
            <person name="Han J."/>
            <person name="Lapidus A."/>
            <person name="Bruce D."/>
            <person name="Goodwin L."/>
            <person name="Pitluck S."/>
            <person name="Peters L."/>
            <person name="Kyrpides N."/>
            <person name="Mavromatis K."/>
            <person name="Ivanova N."/>
            <person name="Mikhailova N."/>
            <person name="Chertkov O."/>
            <person name="Saunders E."/>
            <person name="Detter J.C."/>
            <person name="Tapia R."/>
            <person name="Han C."/>
            <person name="Land M."/>
            <person name="Hauser L."/>
            <person name="Markowitz V."/>
            <person name="Cheng J.-F."/>
            <person name="Hugenholtz P."/>
            <person name="Woyke T."/>
            <person name="Wu D."/>
            <person name="Pukall R."/>
            <person name="Gehrich-Schroeter G."/>
            <person name="Schneider S."/>
            <person name="Klenk H.-P."/>
            <person name="Eisen J.A."/>
        </authorList>
    </citation>
    <scope>NUCLEOTIDE SEQUENCE [LARGE SCALE GENOMIC DNA]</scope>
    <source>
        <strain evidence="10">ATCC 700253 / DSM 10332 / NAL</strain>
    </source>
</reference>
<keyword evidence="10" id="KW-1185">Reference proteome</keyword>
<feature type="domain" description="GtrA/DPMS transmembrane" evidence="8">
    <location>
        <begin position="8"/>
        <end position="119"/>
    </location>
</feature>
<dbReference type="Proteomes" id="UP000005439">
    <property type="component" value="Chromosome"/>
</dbReference>
<dbReference type="KEGG" id="sap:Sulac_2885"/>
<gene>
    <name evidence="9" type="ordered locus">Sulac_2885</name>
</gene>
<keyword evidence="5 7" id="KW-0472">Membrane</keyword>
<evidence type="ECO:0000313" key="10">
    <source>
        <dbReference type="Proteomes" id="UP000005439"/>
    </source>
</evidence>
<feature type="compositionally biased region" description="Basic and acidic residues" evidence="6">
    <location>
        <begin position="126"/>
        <end position="135"/>
    </location>
</feature>
<dbReference type="GO" id="GO:0005886">
    <property type="term" value="C:plasma membrane"/>
    <property type="evidence" value="ECO:0007669"/>
    <property type="project" value="TreeGrafter"/>
</dbReference>
<sequence length="146" mass="16514">MLRKIIFYGIVGASGVAVNIVVLTIARWLLPHFPTLTYLIAVEASIVTNYLLNARLTFRQPPSWRGMGEYNVVTAFGAVVQTAIYRYLLGRGWHYIWADLLAIPFATAIGFVLSLLWVFRRREEATEHADVDPPRAPRPQRSGSDR</sequence>
<feature type="transmembrane region" description="Helical" evidence="7">
    <location>
        <begin position="7"/>
        <end position="30"/>
    </location>
</feature>
<feature type="transmembrane region" description="Helical" evidence="7">
    <location>
        <begin position="95"/>
        <end position="119"/>
    </location>
</feature>
<dbReference type="STRING" id="679936.Sulac_2885"/>
<comment type="subcellular location">
    <subcellularLocation>
        <location evidence="1">Membrane</location>
        <topology evidence="1">Multi-pass membrane protein</topology>
    </subcellularLocation>
</comment>
<name>G8TZ76_SULAD</name>
<evidence type="ECO:0000256" key="6">
    <source>
        <dbReference type="SAM" id="MobiDB-lite"/>
    </source>
</evidence>
<dbReference type="InterPro" id="IPR007267">
    <property type="entry name" value="GtrA_DPMS_TM"/>
</dbReference>
<keyword evidence="3 7" id="KW-0812">Transmembrane</keyword>
<evidence type="ECO:0000256" key="3">
    <source>
        <dbReference type="ARBA" id="ARBA00022692"/>
    </source>
</evidence>
<organism evidence="9 10">
    <name type="scientific">Sulfobacillus acidophilus (strain ATCC 700253 / DSM 10332 / NAL)</name>
    <dbReference type="NCBI Taxonomy" id="679936"/>
    <lineage>
        <taxon>Bacteria</taxon>
        <taxon>Bacillati</taxon>
        <taxon>Bacillota</taxon>
        <taxon>Clostridia</taxon>
        <taxon>Eubacteriales</taxon>
        <taxon>Clostridiales Family XVII. Incertae Sedis</taxon>
        <taxon>Sulfobacillus</taxon>
    </lineage>
</organism>
<dbReference type="EMBL" id="CP003179">
    <property type="protein sequence ID" value="AEW06346.1"/>
    <property type="molecule type" value="Genomic_DNA"/>
</dbReference>
<keyword evidence="4 7" id="KW-1133">Transmembrane helix</keyword>
<evidence type="ECO:0000256" key="2">
    <source>
        <dbReference type="ARBA" id="ARBA00009399"/>
    </source>
</evidence>
<proteinExistence type="inferred from homology"/>
<dbReference type="AlphaFoldDB" id="G8TZ76"/>
<comment type="similarity">
    <text evidence="2">Belongs to the GtrA family.</text>
</comment>
<dbReference type="PANTHER" id="PTHR38459:SF1">
    <property type="entry name" value="PROPHAGE BACTOPRENOL-LINKED GLUCOSE TRANSLOCASE HOMOLOG"/>
    <property type="match status" value="1"/>
</dbReference>
<reference evidence="9 10" key="2">
    <citation type="journal article" date="2012" name="Stand. Genomic Sci.">
        <title>Complete genome sequence of the moderately thermophilic mineral-sulfide-oxidizing firmicute Sulfobacillus acidophilus type strain (NAL(T)).</title>
        <authorList>
            <person name="Anderson I."/>
            <person name="Chertkov O."/>
            <person name="Chen A."/>
            <person name="Saunders E."/>
            <person name="Lapidus A."/>
            <person name="Nolan M."/>
            <person name="Lucas S."/>
            <person name="Hammon N."/>
            <person name="Deshpande S."/>
            <person name="Cheng J.F."/>
            <person name="Han C."/>
            <person name="Tapia R."/>
            <person name="Goodwin L.A."/>
            <person name="Pitluck S."/>
            <person name="Liolios K."/>
            <person name="Pagani I."/>
            <person name="Ivanova N."/>
            <person name="Mikhailova N."/>
            <person name="Pati A."/>
            <person name="Palaniappan K."/>
            <person name="Land M."/>
            <person name="Pan C."/>
            <person name="Rohde M."/>
            <person name="Pukall R."/>
            <person name="Goker M."/>
            <person name="Detter J.C."/>
            <person name="Woyke T."/>
            <person name="Bristow J."/>
            <person name="Eisen J.A."/>
            <person name="Markowitz V."/>
            <person name="Hugenholtz P."/>
            <person name="Kyrpides N.C."/>
            <person name="Klenk H.P."/>
            <person name="Mavromatis K."/>
        </authorList>
    </citation>
    <scope>NUCLEOTIDE SEQUENCE [LARGE SCALE GENOMIC DNA]</scope>
    <source>
        <strain evidence="10">ATCC 700253 / DSM 10332 / NAL</strain>
    </source>
</reference>
<feature type="transmembrane region" description="Helical" evidence="7">
    <location>
        <begin position="36"/>
        <end position="58"/>
    </location>
</feature>
<dbReference type="InterPro" id="IPR051401">
    <property type="entry name" value="GtrA_CellWall_Glycosyl"/>
</dbReference>
<evidence type="ECO:0000256" key="7">
    <source>
        <dbReference type="SAM" id="Phobius"/>
    </source>
</evidence>
<evidence type="ECO:0000256" key="4">
    <source>
        <dbReference type="ARBA" id="ARBA00022989"/>
    </source>
</evidence>
<evidence type="ECO:0000313" key="9">
    <source>
        <dbReference type="EMBL" id="AEW06346.1"/>
    </source>
</evidence>
<dbReference type="HOGENOM" id="CLU_1776495_0_0_9"/>
<accession>G8TZ76</accession>
<feature type="transmembrane region" description="Helical" evidence="7">
    <location>
        <begin position="70"/>
        <end position="89"/>
    </location>
</feature>